<evidence type="ECO:0000256" key="1">
    <source>
        <dbReference type="ARBA" id="ARBA00023125"/>
    </source>
</evidence>
<comment type="caution">
    <text evidence="3">The sequence shown here is derived from an EMBL/GenBank/DDBJ whole genome shotgun (WGS) entry which is preliminary data.</text>
</comment>
<dbReference type="SMART" id="SM00422">
    <property type="entry name" value="HTH_MERR"/>
    <property type="match status" value="1"/>
</dbReference>
<dbReference type="Proteomes" id="UP000292781">
    <property type="component" value="Unassembled WGS sequence"/>
</dbReference>
<dbReference type="InterPro" id="IPR000551">
    <property type="entry name" value="MerR-type_HTH_dom"/>
</dbReference>
<dbReference type="OrthoDB" id="9803659at2"/>
<dbReference type="PANTHER" id="PTHR30204:SF90">
    <property type="entry name" value="HTH-TYPE TRANSCRIPTIONAL ACTIVATOR MTA"/>
    <property type="match status" value="1"/>
</dbReference>
<proteinExistence type="predicted"/>
<evidence type="ECO:0000313" key="3">
    <source>
        <dbReference type="EMBL" id="TBW33967.1"/>
    </source>
</evidence>
<dbReference type="EMBL" id="SJFN01000037">
    <property type="protein sequence ID" value="TBW33967.1"/>
    <property type="molecule type" value="Genomic_DNA"/>
</dbReference>
<protein>
    <submittedName>
        <fullName evidence="3">MerR family transcriptional regulator</fullName>
    </submittedName>
</protein>
<name>A0A4V2KSQ7_9HYPH</name>
<dbReference type="AlphaFoldDB" id="A0A4V2KSQ7"/>
<dbReference type="GO" id="GO:0003677">
    <property type="term" value="F:DNA binding"/>
    <property type="evidence" value="ECO:0007669"/>
    <property type="project" value="UniProtKB-KW"/>
</dbReference>
<dbReference type="PROSITE" id="PS00552">
    <property type="entry name" value="HTH_MERR_1"/>
    <property type="match status" value="1"/>
</dbReference>
<dbReference type="GO" id="GO:0003700">
    <property type="term" value="F:DNA-binding transcription factor activity"/>
    <property type="evidence" value="ECO:0007669"/>
    <property type="project" value="InterPro"/>
</dbReference>
<organism evidence="3 4">
    <name type="scientific">Siculibacillus lacustris</name>
    <dbReference type="NCBI Taxonomy" id="1549641"/>
    <lineage>
        <taxon>Bacteria</taxon>
        <taxon>Pseudomonadati</taxon>
        <taxon>Pseudomonadota</taxon>
        <taxon>Alphaproteobacteria</taxon>
        <taxon>Hyphomicrobiales</taxon>
        <taxon>Ancalomicrobiaceae</taxon>
        <taxon>Siculibacillus</taxon>
    </lineage>
</organism>
<reference evidence="3 4" key="1">
    <citation type="submission" date="2019-02" db="EMBL/GenBank/DDBJ databases">
        <title>Siculibacillus lacustris gen. nov., sp. nov., a new rosette-forming bacterium isolated from a freshwater crater lake (Lake St. Ana, Romania).</title>
        <authorList>
            <person name="Felfoldi T."/>
            <person name="Marton Z."/>
            <person name="Szabo A."/>
            <person name="Mentes A."/>
            <person name="Boka K."/>
            <person name="Marialigeti K."/>
            <person name="Mathe I."/>
            <person name="Koncz M."/>
            <person name="Schumann P."/>
            <person name="Toth E."/>
        </authorList>
    </citation>
    <scope>NUCLEOTIDE SEQUENCE [LARGE SCALE GENOMIC DNA]</scope>
    <source>
        <strain evidence="3 4">SA-279</strain>
    </source>
</reference>
<dbReference type="PROSITE" id="PS50937">
    <property type="entry name" value="HTH_MERR_2"/>
    <property type="match status" value="1"/>
</dbReference>
<dbReference type="PANTHER" id="PTHR30204">
    <property type="entry name" value="REDOX-CYCLING DRUG-SENSING TRANSCRIPTIONAL ACTIVATOR SOXR"/>
    <property type="match status" value="1"/>
</dbReference>
<dbReference type="InterPro" id="IPR047057">
    <property type="entry name" value="MerR_fam"/>
</dbReference>
<dbReference type="InterPro" id="IPR009061">
    <property type="entry name" value="DNA-bd_dom_put_sf"/>
</dbReference>
<dbReference type="Gene3D" id="1.10.1660.10">
    <property type="match status" value="1"/>
</dbReference>
<keyword evidence="4" id="KW-1185">Reference proteome</keyword>
<sequence>MGFSAGAADSTIAPPPCSSEGRAFARDLRRCEPLGSGRVCGKMGGRDRRRVANRHMRFGLPTREAAGQGSRGSSVRGTMSEINVTASETSVTSELCRKLRSIMRFAAIDQGATYTIGQMSSHLGVSLRTLRFYEQAGLLSPDRNGQRRLYSPADLERLEIIVTLRELEVSLAAIRQLFGAIDEQDPSALALVETAIAGTLESLLRDNVARINELEGINRRIADVRVGLAQD</sequence>
<evidence type="ECO:0000313" key="4">
    <source>
        <dbReference type="Proteomes" id="UP000292781"/>
    </source>
</evidence>
<accession>A0A4V2KSQ7</accession>
<feature type="domain" description="HTH merR-type" evidence="2">
    <location>
        <begin position="113"/>
        <end position="180"/>
    </location>
</feature>
<gene>
    <name evidence="3" type="ORF">EYW49_19115</name>
</gene>
<dbReference type="CDD" id="cd01106">
    <property type="entry name" value="HTH_TipAL-Mta"/>
    <property type="match status" value="1"/>
</dbReference>
<dbReference type="Pfam" id="PF13411">
    <property type="entry name" value="MerR_1"/>
    <property type="match status" value="1"/>
</dbReference>
<dbReference type="SUPFAM" id="SSF46955">
    <property type="entry name" value="Putative DNA-binding domain"/>
    <property type="match status" value="1"/>
</dbReference>
<evidence type="ECO:0000259" key="2">
    <source>
        <dbReference type="PROSITE" id="PS50937"/>
    </source>
</evidence>
<keyword evidence="1" id="KW-0238">DNA-binding</keyword>